<dbReference type="Proteomes" id="UP000624279">
    <property type="component" value="Unassembled WGS sequence"/>
</dbReference>
<evidence type="ECO:0008006" key="4">
    <source>
        <dbReference type="Google" id="ProtNLM"/>
    </source>
</evidence>
<gene>
    <name evidence="2" type="ORF">H8K55_20065</name>
</gene>
<feature type="transmembrane region" description="Helical" evidence="1">
    <location>
        <begin position="68"/>
        <end position="84"/>
    </location>
</feature>
<proteinExistence type="predicted"/>
<reference evidence="2 3" key="1">
    <citation type="submission" date="2020-08" db="EMBL/GenBank/DDBJ databases">
        <title>Novel species isolated from subtropical streams in China.</title>
        <authorList>
            <person name="Lu H."/>
        </authorList>
    </citation>
    <scope>NUCLEOTIDE SEQUENCE [LARGE SCALE GENOMIC DNA]</scope>
    <source>
        <strain evidence="2 3">LX15W</strain>
    </source>
</reference>
<evidence type="ECO:0000313" key="2">
    <source>
        <dbReference type="EMBL" id="MBC3875895.1"/>
    </source>
</evidence>
<sequence length="120" mass="13740">MLSHKQKAGLALILSCMSTLIAVYLDSLEFEEIGFDNPWIFSTNMLWVLVVLWLIWDLFRGKNIQQSLILTGAVMLASLIWDSYRFGFGLAQLFYTLELLLFASAYWFSGKSTAAKRMDN</sequence>
<organism evidence="2 3">
    <name type="scientific">Undibacterium flavidum</name>
    <dbReference type="NCBI Taxonomy" id="2762297"/>
    <lineage>
        <taxon>Bacteria</taxon>
        <taxon>Pseudomonadati</taxon>
        <taxon>Pseudomonadota</taxon>
        <taxon>Betaproteobacteria</taxon>
        <taxon>Burkholderiales</taxon>
        <taxon>Oxalobacteraceae</taxon>
        <taxon>Undibacterium</taxon>
    </lineage>
</organism>
<feature type="transmembrane region" description="Helical" evidence="1">
    <location>
        <begin position="90"/>
        <end position="108"/>
    </location>
</feature>
<name>A0ABR6YH44_9BURK</name>
<keyword evidence="1" id="KW-0812">Transmembrane</keyword>
<protein>
    <recommendedName>
        <fullName evidence="4">Nicotinamide mononucleotide transporter</fullName>
    </recommendedName>
</protein>
<evidence type="ECO:0000313" key="3">
    <source>
        <dbReference type="Proteomes" id="UP000624279"/>
    </source>
</evidence>
<keyword evidence="1" id="KW-1133">Transmembrane helix</keyword>
<keyword evidence="3" id="KW-1185">Reference proteome</keyword>
<feature type="transmembrane region" description="Helical" evidence="1">
    <location>
        <begin position="38"/>
        <end position="56"/>
    </location>
</feature>
<evidence type="ECO:0000256" key="1">
    <source>
        <dbReference type="SAM" id="Phobius"/>
    </source>
</evidence>
<comment type="caution">
    <text evidence="2">The sequence shown here is derived from an EMBL/GenBank/DDBJ whole genome shotgun (WGS) entry which is preliminary data.</text>
</comment>
<accession>A0ABR6YH44</accession>
<dbReference type="RefSeq" id="WP_186943862.1">
    <property type="nucleotide sequence ID" value="NZ_JACOGA010000026.1"/>
</dbReference>
<keyword evidence="1" id="KW-0472">Membrane</keyword>
<dbReference type="EMBL" id="JACOGA010000026">
    <property type="protein sequence ID" value="MBC3875895.1"/>
    <property type="molecule type" value="Genomic_DNA"/>
</dbReference>